<dbReference type="InterPro" id="IPR051455">
    <property type="entry name" value="Bact_solute-bind_prot3"/>
</dbReference>
<evidence type="ECO:0000256" key="2">
    <source>
        <dbReference type="ARBA" id="ARBA00022448"/>
    </source>
</evidence>
<keyword evidence="3 5" id="KW-0732">Signal</keyword>
<keyword evidence="2" id="KW-0813">Transport</keyword>
<evidence type="ECO:0000256" key="3">
    <source>
        <dbReference type="ARBA" id="ARBA00022729"/>
    </source>
</evidence>
<dbReference type="Pfam" id="PF00497">
    <property type="entry name" value="SBP_bac_3"/>
    <property type="match status" value="1"/>
</dbReference>
<name>A0A2G9CFY8_9BURK</name>
<dbReference type="SMART" id="SM00062">
    <property type="entry name" value="PBPb"/>
    <property type="match status" value="1"/>
</dbReference>
<evidence type="ECO:0000313" key="7">
    <source>
        <dbReference type="EMBL" id="PIM55275.1"/>
    </source>
</evidence>
<feature type="signal peptide" evidence="5">
    <location>
        <begin position="1"/>
        <end position="20"/>
    </location>
</feature>
<evidence type="ECO:0000256" key="4">
    <source>
        <dbReference type="SAM" id="MobiDB-lite"/>
    </source>
</evidence>
<proteinExistence type="inferred from homology"/>
<dbReference type="GO" id="GO:0006865">
    <property type="term" value="P:amino acid transport"/>
    <property type="evidence" value="ECO:0007669"/>
    <property type="project" value="TreeGrafter"/>
</dbReference>
<evidence type="ECO:0000256" key="5">
    <source>
        <dbReference type="SAM" id="SignalP"/>
    </source>
</evidence>
<dbReference type="Proteomes" id="UP000231501">
    <property type="component" value="Unassembled WGS sequence"/>
</dbReference>
<feature type="domain" description="Solute-binding protein family 3/N-terminal" evidence="6">
    <location>
        <begin position="31"/>
        <end position="263"/>
    </location>
</feature>
<dbReference type="EMBL" id="PEOG01000001">
    <property type="protein sequence ID" value="PIM55275.1"/>
    <property type="molecule type" value="Genomic_DNA"/>
</dbReference>
<accession>A0A2G9CFY8</accession>
<gene>
    <name evidence="7" type="ORF">CS062_00130</name>
</gene>
<dbReference type="GO" id="GO:0030288">
    <property type="term" value="C:outer membrane-bounded periplasmic space"/>
    <property type="evidence" value="ECO:0007669"/>
    <property type="project" value="TreeGrafter"/>
</dbReference>
<dbReference type="PANTHER" id="PTHR30085:SF2">
    <property type="entry name" value="GLUTAMATE_ASPARTATE IMPORT SOLUTE-BINDING PROTEIN"/>
    <property type="match status" value="1"/>
</dbReference>
<feature type="chain" id="PRO_5013694899" evidence="5">
    <location>
        <begin position="21"/>
        <end position="297"/>
    </location>
</feature>
<dbReference type="OrthoDB" id="7240770at2"/>
<sequence length="297" mass="31826">MKKALLVLALGAALVGVAQADTLKKIKDTGSVTMGVRESSGALSYTLGDGKYVGYHVEICQRVLADVQKQLGLSKLDIKYLPVTSQNRVPLVQNGTVDIECGSTTNNMTRAKDVAFAVTTYVEEVRIAVKADSGITSIAQLNGKTVATTTGTTSVQLLRKHERANGVDFKEVLGKDHADSFLLLESGRADAFVMDGQILAGNIAKSRNPAGFKIVGEVLSVEPIAIMVRKDDPAFKKAVDDSIKGMMKSGEIAKLYDKWFTQPIPPTNTKVGLPATAATKDAWANPNDKPVEEYAKK</sequence>
<comment type="similarity">
    <text evidence="1">Belongs to the bacterial solute-binding protein 3 family.</text>
</comment>
<evidence type="ECO:0000256" key="1">
    <source>
        <dbReference type="ARBA" id="ARBA00010333"/>
    </source>
</evidence>
<protein>
    <submittedName>
        <fullName evidence="7">Amino acid ABC transporter substrate-binding protein</fullName>
    </submittedName>
</protein>
<dbReference type="CDD" id="cd13688">
    <property type="entry name" value="PBP2_GltI_DEBP"/>
    <property type="match status" value="1"/>
</dbReference>
<comment type="caution">
    <text evidence="7">The sequence shown here is derived from an EMBL/GenBank/DDBJ whole genome shotgun (WGS) entry which is preliminary data.</text>
</comment>
<evidence type="ECO:0000313" key="8">
    <source>
        <dbReference type="Proteomes" id="UP000231501"/>
    </source>
</evidence>
<dbReference type="GO" id="GO:0005576">
    <property type="term" value="C:extracellular region"/>
    <property type="evidence" value="ECO:0007669"/>
    <property type="project" value="TreeGrafter"/>
</dbReference>
<dbReference type="Gene3D" id="3.40.190.10">
    <property type="entry name" value="Periplasmic binding protein-like II"/>
    <property type="match status" value="2"/>
</dbReference>
<dbReference type="PANTHER" id="PTHR30085">
    <property type="entry name" value="AMINO ACID ABC TRANSPORTER PERMEASE"/>
    <property type="match status" value="1"/>
</dbReference>
<dbReference type="InterPro" id="IPR001638">
    <property type="entry name" value="Solute-binding_3/MltF_N"/>
</dbReference>
<dbReference type="RefSeq" id="WP_099859464.1">
    <property type="nucleotide sequence ID" value="NZ_PEOG01000001.1"/>
</dbReference>
<keyword evidence="8" id="KW-1185">Reference proteome</keyword>
<evidence type="ECO:0000259" key="6">
    <source>
        <dbReference type="SMART" id="SM00062"/>
    </source>
</evidence>
<reference evidence="7 8" key="1">
    <citation type="submission" date="2017-11" db="EMBL/GenBank/DDBJ databases">
        <title>Draft genome sequence of Mitsuaria sp. HWN-4.</title>
        <authorList>
            <person name="Gundlapally S.R."/>
        </authorList>
    </citation>
    <scope>NUCLEOTIDE SEQUENCE [LARGE SCALE GENOMIC DNA]</scope>
    <source>
        <strain evidence="7 8">HWN-4</strain>
    </source>
</reference>
<organism evidence="7 8">
    <name type="scientific">Roseateles chitinivorans</name>
    <dbReference type="NCBI Taxonomy" id="2917965"/>
    <lineage>
        <taxon>Bacteria</taxon>
        <taxon>Pseudomonadati</taxon>
        <taxon>Pseudomonadota</taxon>
        <taxon>Betaproteobacteria</taxon>
        <taxon>Burkholderiales</taxon>
        <taxon>Sphaerotilaceae</taxon>
        <taxon>Roseateles</taxon>
    </lineage>
</organism>
<dbReference type="SUPFAM" id="SSF53850">
    <property type="entry name" value="Periplasmic binding protein-like II"/>
    <property type="match status" value="1"/>
</dbReference>
<dbReference type="AlphaFoldDB" id="A0A2G9CFY8"/>
<feature type="region of interest" description="Disordered" evidence="4">
    <location>
        <begin position="278"/>
        <end position="297"/>
    </location>
</feature>